<evidence type="ECO:0000313" key="1">
    <source>
        <dbReference type="EnsemblPlants" id="TuG1812G0500001273.01.T01"/>
    </source>
</evidence>
<dbReference type="AlphaFoldDB" id="A0A8R7QBY6"/>
<gene>
    <name evidence="1" type="primary">LOC125555814</name>
</gene>
<dbReference type="GeneID" id="125555814"/>
<protein>
    <submittedName>
        <fullName evidence="1">Uncharacterized protein</fullName>
    </submittedName>
</protein>
<reference evidence="1" key="2">
    <citation type="submission" date="2018-03" db="EMBL/GenBank/DDBJ databases">
        <title>The Triticum urartu genome reveals the dynamic nature of wheat genome evolution.</title>
        <authorList>
            <person name="Ling H."/>
            <person name="Ma B."/>
            <person name="Shi X."/>
            <person name="Liu H."/>
            <person name="Dong L."/>
            <person name="Sun H."/>
            <person name="Cao Y."/>
            <person name="Gao Q."/>
            <person name="Zheng S."/>
            <person name="Li Y."/>
            <person name="Yu Y."/>
            <person name="Du H."/>
            <person name="Qi M."/>
            <person name="Li Y."/>
            <person name="Yu H."/>
            <person name="Cui Y."/>
            <person name="Wang N."/>
            <person name="Chen C."/>
            <person name="Wu H."/>
            <person name="Zhao Y."/>
            <person name="Zhang J."/>
            <person name="Li Y."/>
            <person name="Zhou W."/>
            <person name="Zhang B."/>
            <person name="Hu W."/>
            <person name="Eijk M."/>
            <person name="Tang J."/>
            <person name="Witsenboer H."/>
            <person name="Zhao S."/>
            <person name="Li Z."/>
            <person name="Zhang A."/>
            <person name="Wang D."/>
            <person name="Liang C."/>
        </authorList>
    </citation>
    <scope>NUCLEOTIDE SEQUENCE [LARGE SCALE GENOMIC DNA]</scope>
    <source>
        <strain evidence="1">cv. G1812</strain>
    </source>
</reference>
<reference evidence="2" key="1">
    <citation type="journal article" date="2013" name="Nature">
        <title>Draft genome of the wheat A-genome progenitor Triticum urartu.</title>
        <authorList>
            <person name="Ling H.Q."/>
            <person name="Zhao S."/>
            <person name="Liu D."/>
            <person name="Wang J."/>
            <person name="Sun H."/>
            <person name="Zhang C."/>
            <person name="Fan H."/>
            <person name="Li D."/>
            <person name="Dong L."/>
            <person name="Tao Y."/>
            <person name="Gao C."/>
            <person name="Wu H."/>
            <person name="Li Y."/>
            <person name="Cui Y."/>
            <person name="Guo X."/>
            <person name="Zheng S."/>
            <person name="Wang B."/>
            <person name="Yu K."/>
            <person name="Liang Q."/>
            <person name="Yang W."/>
            <person name="Lou X."/>
            <person name="Chen J."/>
            <person name="Feng M."/>
            <person name="Jian J."/>
            <person name="Zhang X."/>
            <person name="Luo G."/>
            <person name="Jiang Y."/>
            <person name="Liu J."/>
            <person name="Wang Z."/>
            <person name="Sha Y."/>
            <person name="Zhang B."/>
            <person name="Wu H."/>
            <person name="Tang D."/>
            <person name="Shen Q."/>
            <person name="Xue P."/>
            <person name="Zou S."/>
            <person name="Wang X."/>
            <person name="Liu X."/>
            <person name="Wang F."/>
            <person name="Yang Y."/>
            <person name="An X."/>
            <person name="Dong Z."/>
            <person name="Zhang K."/>
            <person name="Zhang X."/>
            <person name="Luo M.C."/>
            <person name="Dvorak J."/>
            <person name="Tong Y."/>
            <person name="Wang J."/>
            <person name="Yang H."/>
            <person name="Li Z."/>
            <person name="Wang D."/>
            <person name="Zhang A."/>
            <person name="Wang J."/>
        </authorList>
    </citation>
    <scope>NUCLEOTIDE SEQUENCE</scope>
    <source>
        <strain evidence="2">cv. G1812</strain>
    </source>
</reference>
<accession>A0A8R7QBY6</accession>
<dbReference type="RefSeq" id="XP_048574611.1">
    <property type="nucleotide sequence ID" value="XM_048718654.1"/>
</dbReference>
<keyword evidence="2" id="KW-1185">Reference proteome</keyword>
<name>A0A8R7QBY6_TRIUA</name>
<dbReference type="Gramene" id="TuG1812G0500001273.01.T01">
    <property type="protein sequence ID" value="TuG1812G0500001273.01.T01"/>
    <property type="gene ID" value="TuG1812G0500001273.01"/>
</dbReference>
<dbReference type="Proteomes" id="UP000015106">
    <property type="component" value="Chromosome 5"/>
</dbReference>
<sequence>MAGNTHIGGRGAGRGRACIISAGVCQAACHGTPWYGRRHSAPSTVVSCRCIAPFLWPPMSLLQPVDLHISDDEGTGDHGQSRDASIGHPMDLTTECHAATAVVLMHACDKTDTLEQLNSFWLPNLRRAHVMLPTASHGSGEAARDHGVGSRWTSWMNDGVKRCLHARYTLLSCCRCCVNDAKEFACEQVANHLIHD</sequence>
<dbReference type="KEGG" id="tua:125555814"/>
<reference evidence="1" key="3">
    <citation type="submission" date="2022-06" db="UniProtKB">
        <authorList>
            <consortium name="EnsemblPlants"/>
        </authorList>
    </citation>
    <scope>IDENTIFICATION</scope>
</reference>
<organism evidence="1 2">
    <name type="scientific">Triticum urartu</name>
    <name type="common">Red wild einkorn</name>
    <name type="synonym">Crithodium urartu</name>
    <dbReference type="NCBI Taxonomy" id="4572"/>
    <lineage>
        <taxon>Eukaryota</taxon>
        <taxon>Viridiplantae</taxon>
        <taxon>Streptophyta</taxon>
        <taxon>Embryophyta</taxon>
        <taxon>Tracheophyta</taxon>
        <taxon>Spermatophyta</taxon>
        <taxon>Magnoliopsida</taxon>
        <taxon>Liliopsida</taxon>
        <taxon>Poales</taxon>
        <taxon>Poaceae</taxon>
        <taxon>BOP clade</taxon>
        <taxon>Pooideae</taxon>
        <taxon>Triticodae</taxon>
        <taxon>Triticeae</taxon>
        <taxon>Triticinae</taxon>
        <taxon>Triticum</taxon>
    </lineage>
</organism>
<proteinExistence type="predicted"/>
<dbReference type="EnsemblPlants" id="TuG1812G0500001273.01.T01">
    <property type="protein sequence ID" value="TuG1812G0500001273.01.T01"/>
    <property type="gene ID" value="TuG1812G0500001273.01"/>
</dbReference>
<evidence type="ECO:0000313" key="2">
    <source>
        <dbReference type="Proteomes" id="UP000015106"/>
    </source>
</evidence>